<dbReference type="Pfam" id="PF00497">
    <property type="entry name" value="SBP_bac_3"/>
    <property type="match status" value="1"/>
</dbReference>
<accession>A0ABV6DUB0</accession>
<gene>
    <name evidence="2" type="ORF">ACFFK0_28055</name>
</gene>
<dbReference type="SUPFAM" id="SSF53850">
    <property type="entry name" value="Periplasmic binding protein-like II"/>
    <property type="match status" value="1"/>
</dbReference>
<dbReference type="Gene3D" id="3.40.190.10">
    <property type="entry name" value="Periplasmic binding protein-like II"/>
    <property type="match status" value="1"/>
</dbReference>
<comment type="caution">
    <text evidence="2">The sequence shown here is derived from an EMBL/GenBank/DDBJ whole genome shotgun (WGS) entry which is preliminary data.</text>
</comment>
<dbReference type="InterPro" id="IPR001638">
    <property type="entry name" value="Solute-binding_3/MltF_N"/>
</dbReference>
<keyword evidence="3" id="KW-1185">Reference proteome</keyword>
<protein>
    <submittedName>
        <fullName evidence="2">Transporter substrate-binding domain-containing protein</fullName>
    </submittedName>
</protein>
<name>A0ABV6DUB0_9BACL</name>
<sequence>MRKQVRPKTNSAAAVTNVSRAGTPASVKATKPIDALEKLKQKGEIVVATTGTYPPYSFQDKDGLTGFDIDISNEIGKRIGINIKFAVVEFVYRSVPVFQFDFDYVGGKPGHHALRGSERKENERYG</sequence>
<organism evidence="2 3">
    <name type="scientific">Paenibacillus chartarius</name>
    <dbReference type="NCBI Taxonomy" id="747481"/>
    <lineage>
        <taxon>Bacteria</taxon>
        <taxon>Bacillati</taxon>
        <taxon>Bacillota</taxon>
        <taxon>Bacilli</taxon>
        <taxon>Bacillales</taxon>
        <taxon>Paenibacillaceae</taxon>
        <taxon>Paenibacillus</taxon>
    </lineage>
</organism>
<evidence type="ECO:0000259" key="1">
    <source>
        <dbReference type="Pfam" id="PF00497"/>
    </source>
</evidence>
<dbReference type="RefSeq" id="WP_377474251.1">
    <property type="nucleotide sequence ID" value="NZ_JBHLWN010000115.1"/>
</dbReference>
<dbReference type="EMBL" id="JBHLWN010000115">
    <property type="protein sequence ID" value="MFC0216256.1"/>
    <property type="molecule type" value="Genomic_DNA"/>
</dbReference>
<reference evidence="2 3" key="1">
    <citation type="submission" date="2024-09" db="EMBL/GenBank/DDBJ databases">
        <authorList>
            <person name="Sun Q."/>
            <person name="Mori K."/>
        </authorList>
    </citation>
    <scope>NUCLEOTIDE SEQUENCE [LARGE SCALE GENOMIC DNA]</scope>
    <source>
        <strain evidence="2 3">CCM 7759</strain>
    </source>
</reference>
<dbReference type="Proteomes" id="UP001589776">
    <property type="component" value="Unassembled WGS sequence"/>
</dbReference>
<evidence type="ECO:0000313" key="3">
    <source>
        <dbReference type="Proteomes" id="UP001589776"/>
    </source>
</evidence>
<evidence type="ECO:0000313" key="2">
    <source>
        <dbReference type="EMBL" id="MFC0216256.1"/>
    </source>
</evidence>
<feature type="domain" description="Solute-binding protein family 3/N-terminal" evidence="1">
    <location>
        <begin position="45"/>
        <end position="90"/>
    </location>
</feature>
<proteinExistence type="predicted"/>